<dbReference type="RefSeq" id="WP_106295566.1">
    <property type="nucleotide sequence ID" value="NZ_PVTH01000016.1"/>
</dbReference>
<keyword evidence="1" id="KW-1133">Transmembrane helix</keyword>
<evidence type="ECO:0008006" key="4">
    <source>
        <dbReference type="Google" id="ProtNLM"/>
    </source>
</evidence>
<dbReference type="Proteomes" id="UP000238034">
    <property type="component" value="Unassembled WGS sequence"/>
</dbReference>
<name>A0A2T0TR01_9SPHI</name>
<proteinExistence type="predicted"/>
<keyword evidence="1" id="KW-0812">Transmembrane</keyword>
<evidence type="ECO:0000313" key="2">
    <source>
        <dbReference type="EMBL" id="PRY48077.1"/>
    </source>
</evidence>
<dbReference type="EMBL" id="PVTH01000016">
    <property type="protein sequence ID" value="PRY48077.1"/>
    <property type="molecule type" value="Genomic_DNA"/>
</dbReference>
<keyword evidence="3" id="KW-1185">Reference proteome</keyword>
<feature type="transmembrane region" description="Helical" evidence="1">
    <location>
        <begin position="12"/>
        <end position="33"/>
    </location>
</feature>
<evidence type="ECO:0000256" key="1">
    <source>
        <dbReference type="SAM" id="Phobius"/>
    </source>
</evidence>
<organism evidence="2 3">
    <name type="scientific">Arcticibacter pallidicorallinus</name>
    <dbReference type="NCBI Taxonomy" id="1259464"/>
    <lineage>
        <taxon>Bacteria</taxon>
        <taxon>Pseudomonadati</taxon>
        <taxon>Bacteroidota</taxon>
        <taxon>Sphingobacteriia</taxon>
        <taxon>Sphingobacteriales</taxon>
        <taxon>Sphingobacteriaceae</taxon>
        <taxon>Arcticibacter</taxon>
    </lineage>
</organism>
<sequence>MRAGYRVAAYTILEMTIAMLLAAITIGITYTAFSMIVQSYRRFDKDNEEHASFVLVDKLLQKDIQAAVLVSSTFEGIDIKDSEGSIRYIFTADYILRDQYEVSQDTFYIPNRDLRALFENEEATTEGRPVDHIAFFATLKSQEFPLVYSKHYSSSELIQLQQLIKPL</sequence>
<reference evidence="2 3" key="1">
    <citation type="submission" date="2018-03" db="EMBL/GenBank/DDBJ databases">
        <title>Genomic Encyclopedia of Type Strains, Phase III (KMG-III): the genomes of soil and plant-associated and newly described type strains.</title>
        <authorList>
            <person name="Whitman W."/>
        </authorList>
    </citation>
    <scope>NUCLEOTIDE SEQUENCE [LARGE SCALE GENOMIC DNA]</scope>
    <source>
        <strain evidence="2 3">CGMCC 1.9313</strain>
    </source>
</reference>
<protein>
    <recommendedName>
        <fullName evidence="4">Prepilin-type N-terminal cleavage/methylation domain-containing protein</fullName>
    </recommendedName>
</protein>
<keyword evidence="1" id="KW-0472">Membrane</keyword>
<accession>A0A2T0TR01</accession>
<comment type="caution">
    <text evidence="2">The sequence shown here is derived from an EMBL/GenBank/DDBJ whole genome shotgun (WGS) entry which is preliminary data.</text>
</comment>
<evidence type="ECO:0000313" key="3">
    <source>
        <dbReference type="Proteomes" id="UP000238034"/>
    </source>
</evidence>
<dbReference type="AlphaFoldDB" id="A0A2T0TR01"/>
<dbReference type="OrthoDB" id="794187at2"/>
<gene>
    <name evidence="2" type="ORF">B0I27_11611</name>
</gene>